<reference evidence="2" key="1">
    <citation type="journal article" date="2013" name="PLoS ONE">
        <title>Direct detection of alternative open reading frames translation products in human significantly expands the proteome.</title>
        <authorList>
            <person name="Vanderperre B."/>
            <person name="Lucier J.-F."/>
            <person name="Motard J."/>
            <person name="Tremblay G."/>
            <person name="Vanderperre S."/>
            <person name="Wisztorski M."/>
            <person name="Salzet M."/>
            <person name="Boisvert F.-M."/>
            <person name="Roucou X."/>
        </authorList>
    </citation>
    <scope>NUCLEOTIDE SEQUENCE</scope>
</reference>
<organism evidence="2">
    <name type="scientific">Homo sapiens</name>
    <name type="common">Human</name>
    <dbReference type="NCBI Taxonomy" id="9606"/>
    <lineage>
        <taxon>Eukaryota</taxon>
        <taxon>Metazoa</taxon>
        <taxon>Chordata</taxon>
        <taxon>Craniata</taxon>
        <taxon>Vertebrata</taxon>
        <taxon>Euteleostomi</taxon>
        <taxon>Mammalia</taxon>
        <taxon>Eutheria</taxon>
        <taxon>Euarchontoglires</taxon>
        <taxon>Primates</taxon>
        <taxon>Haplorrhini</taxon>
        <taxon>Catarrhini</taxon>
        <taxon>Hominidae</taxon>
        <taxon>Homo</taxon>
    </lineage>
</organism>
<sequence>MSQSSVTLWPGMQAPARMRTWRWGPGGPMTSAHWSAQRTATLRSASHVQRPVRPLPWAPSAWIAALRDVSVMRAMLYWAASVSRGVSVAATLRGTNLPPMRPSGWTWTARSSAIAVAQTTGSTARPFPARMMSTAWRKVACTTAKPAPTPPASSQATATTSPLMASPLTSRPAAHSSCAPQEAGQAQTLSPSLLSQPRMRTGTRHWPCGLSRWT</sequence>
<dbReference type="OrthoDB" id="5273213at2759"/>
<dbReference type="AlphaFoldDB" id="L8E7S7"/>
<proteinExistence type="predicted"/>
<evidence type="ECO:0000256" key="1">
    <source>
        <dbReference type="SAM" id="MobiDB-lite"/>
    </source>
</evidence>
<evidence type="ECO:0000313" key="2">
    <source>
        <dbReference type="EMBL" id="CCQ43320.1"/>
    </source>
</evidence>
<gene>
    <name evidence="2" type="primary">TECTA</name>
</gene>
<feature type="compositionally biased region" description="Low complexity" evidence="1">
    <location>
        <begin position="143"/>
        <end position="162"/>
    </location>
</feature>
<dbReference type="ChiTaRS" id="TECTA">
    <property type="organism name" value="human"/>
</dbReference>
<accession>L8E7S7</accession>
<feature type="compositionally biased region" description="Polar residues" evidence="1">
    <location>
        <begin position="184"/>
        <end position="195"/>
    </location>
</feature>
<feature type="region of interest" description="Disordered" evidence="1">
    <location>
        <begin position="143"/>
        <end position="214"/>
    </location>
</feature>
<name>L8E7S7_HUMAN</name>
<dbReference type="EMBL" id="HF583823">
    <property type="protein sequence ID" value="CCQ43320.1"/>
    <property type="molecule type" value="Genomic_DNA"/>
</dbReference>
<protein>
    <submittedName>
        <fullName evidence="2">Alternative protein TECTA</fullName>
    </submittedName>
</protein>